<evidence type="ECO:0000256" key="4">
    <source>
        <dbReference type="ARBA" id="ARBA00021812"/>
    </source>
</evidence>
<evidence type="ECO:0000256" key="1">
    <source>
        <dbReference type="ARBA" id="ARBA00002254"/>
    </source>
</evidence>
<evidence type="ECO:0000256" key="11">
    <source>
        <dbReference type="RuleBase" id="RU364125"/>
    </source>
</evidence>
<dbReference type="GO" id="GO:0006935">
    <property type="term" value="P:chemotaxis"/>
    <property type="evidence" value="ECO:0007669"/>
    <property type="project" value="UniProtKB-KW"/>
</dbReference>
<dbReference type="PROSITE" id="PS51257">
    <property type="entry name" value="PROKAR_LIPOPROTEIN"/>
    <property type="match status" value="1"/>
</dbReference>
<gene>
    <name evidence="12" type="ORF">B9Q30_13060</name>
</gene>
<evidence type="ECO:0000256" key="8">
    <source>
        <dbReference type="ARBA" id="ARBA00022779"/>
    </source>
</evidence>
<dbReference type="EMBL" id="NEEW01000006">
    <property type="protein sequence ID" value="PJD84088.1"/>
    <property type="molecule type" value="Genomic_DNA"/>
</dbReference>
<dbReference type="NCBIfam" id="NF005435">
    <property type="entry name" value="PRK07021.1"/>
    <property type="match status" value="1"/>
</dbReference>
<keyword evidence="8 11" id="KW-0283">Flagellar rotation</keyword>
<dbReference type="PANTHER" id="PTHR35091">
    <property type="entry name" value="FLAGELLAR PROTEIN FLIL"/>
    <property type="match status" value="1"/>
</dbReference>
<evidence type="ECO:0000256" key="3">
    <source>
        <dbReference type="ARBA" id="ARBA00008281"/>
    </source>
</evidence>
<evidence type="ECO:0000256" key="10">
    <source>
        <dbReference type="ARBA" id="ARBA00023136"/>
    </source>
</evidence>
<keyword evidence="10 11" id="KW-0472">Membrane</keyword>
<comment type="function">
    <text evidence="1 11">Controls the rotational direction of flagella during chemotaxis.</text>
</comment>
<keyword evidence="11" id="KW-0997">Cell inner membrane</keyword>
<keyword evidence="9 11" id="KW-1133">Transmembrane helix</keyword>
<accession>A0A244AMH2</accession>
<keyword evidence="12" id="KW-0966">Cell projection</keyword>
<comment type="caution">
    <text evidence="12">The sequence shown here is derived from an EMBL/GenBank/DDBJ whole genome shotgun (WGS) entry which is preliminary data.</text>
</comment>
<dbReference type="PANTHER" id="PTHR35091:SF2">
    <property type="entry name" value="FLAGELLAR PROTEIN FLIL"/>
    <property type="match status" value="1"/>
</dbReference>
<evidence type="ECO:0000256" key="6">
    <source>
        <dbReference type="ARBA" id="ARBA00022500"/>
    </source>
</evidence>
<evidence type="ECO:0000256" key="7">
    <source>
        <dbReference type="ARBA" id="ARBA00022692"/>
    </source>
</evidence>
<evidence type="ECO:0000313" key="13">
    <source>
        <dbReference type="Proteomes" id="UP000229974"/>
    </source>
</evidence>
<dbReference type="GO" id="GO:0005886">
    <property type="term" value="C:plasma membrane"/>
    <property type="evidence" value="ECO:0007669"/>
    <property type="project" value="UniProtKB-SubCell"/>
</dbReference>
<comment type="subcellular location">
    <subcellularLocation>
        <location evidence="11">Cell inner membrane</location>
    </subcellularLocation>
    <subcellularLocation>
        <location evidence="2">Cell membrane</location>
        <topology evidence="2">Single-pass membrane protein</topology>
    </subcellularLocation>
</comment>
<evidence type="ECO:0000256" key="9">
    <source>
        <dbReference type="ARBA" id="ARBA00022989"/>
    </source>
</evidence>
<dbReference type="GO" id="GO:0071978">
    <property type="term" value="P:bacterial-type flagellum-dependent swarming motility"/>
    <property type="evidence" value="ECO:0007669"/>
    <property type="project" value="TreeGrafter"/>
</dbReference>
<dbReference type="InterPro" id="IPR005503">
    <property type="entry name" value="FliL"/>
</dbReference>
<feature type="transmembrane region" description="Helical" evidence="11">
    <location>
        <begin position="16"/>
        <end position="38"/>
    </location>
</feature>
<keyword evidence="7 11" id="KW-0812">Transmembrane</keyword>
<organism evidence="12 13">
    <name type="scientific">Enterobacter hormaechei</name>
    <dbReference type="NCBI Taxonomy" id="158836"/>
    <lineage>
        <taxon>Bacteria</taxon>
        <taxon>Pseudomonadati</taxon>
        <taxon>Pseudomonadota</taxon>
        <taxon>Gammaproteobacteria</taxon>
        <taxon>Enterobacterales</taxon>
        <taxon>Enterobacteriaceae</taxon>
        <taxon>Enterobacter</taxon>
        <taxon>Enterobacter cloacae complex</taxon>
    </lineage>
</organism>
<protein>
    <recommendedName>
        <fullName evidence="4 11">Flagellar protein FliL</fullName>
    </recommendedName>
</protein>
<keyword evidence="6 11" id="KW-0145">Chemotaxis</keyword>
<reference evidence="12 13" key="1">
    <citation type="journal article" date="2017" name="J. Antimicrob. Chemother.">
        <title>Characterization of the population structure, drug resistance mechanisms and plasmids of the community-associated Enterobacter cloacae complex in China.</title>
        <authorList>
            <person name="Zhou K."/>
            <person name="Yu W."/>
            <person name="Cao X."/>
            <person name="Shen P."/>
            <person name="Lu H."/>
            <person name="Luo Q."/>
            <person name="Rossen J.W.A."/>
            <person name="Xiao Y."/>
        </authorList>
    </citation>
    <scope>NUCLEOTIDE SEQUENCE [LARGE SCALE GENOMIC DNA]</scope>
    <source>
        <strain evidence="12 13">ECC904</strain>
    </source>
</reference>
<name>A0A244AMH2_9ENTR</name>
<proteinExistence type="inferred from homology"/>
<dbReference type="OrthoDB" id="2087278at2"/>
<evidence type="ECO:0000256" key="5">
    <source>
        <dbReference type="ARBA" id="ARBA00022475"/>
    </source>
</evidence>
<dbReference type="Proteomes" id="UP000229974">
    <property type="component" value="Unassembled WGS sequence"/>
</dbReference>
<dbReference type="AlphaFoldDB" id="A0A244AMH2"/>
<dbReference type="STRING" id="299766.BFV68_16935"/>
<keyword evidence="12" id="KW-0282">Flagellum</keyword>
<evidence type="ECO:0000256" key="2">
    <source>
        <dbReference type="ARBA" id="ARBA00004162"/>
    </source>
</evidence>
<keyword evidence="12" id="KW-0969">Cilium</keyword>
<keyword evidence="5" id="KW-1003">Cell membrane</keyword>
<evidence type="ECO:0000313" key="12">
    <source>
        <dbReference type="EMBL" id="PJD84088.1"/>
    </source>
</evidence>
<comment type="similarity">
    <text evidence="3 11">Belongs to the FliL family.</text>
</comment>
<dbReference type="RefSeq" id="WP_032669358.1">
    <property type="nucleotide sequence ID" value="NZ_CABGYR010000003.1"/>
</dbReference>
<dbReference type="Pfam" id="PF03748">
    <property type="entry name" value="FliL"/>
    <property type="match status" value="1"/>
</dbReference>
<dbReference type="GO" id="GO:0009425">
    <property type="term" value="C:bacterial-type flagellum basal body"/>
    <property type="evidence" value="ECO:0007669"/>
    <property type="project" value="InterPro"/>
</dbReference>
<sequence length="168" mass="19007">MGNKNKNAAARGGSRSLLLILMFLIALAACGFSGYLFWSMKYAHVQTDNNSRSEHEAPAVQQVEPLYVSMNTFTVSLTPTQHESDRVLYIGLSVRLGDTSSVQVLEKFLPEYRSRLFMLLSQQTYETLSTDEGKRQLISNINNELKKPLAFNKKINVTDVLINEFILR</sequence>